<comment type="caution">
    <text evidence="2">The sequence shown here is derived from an EMBL/GenBank/DDBJ whole genome shotgun (WGS) entry which is preliminary data.</text>
</comment>
<name>A0ABV4XJI5_9CYAN</name>
<dbReference type="Gene3D" id="2.60.200.20">
    <property type="match status" value="1"/>
</dbReference>
<gene>
    <name evidence="2" type="ORF">ACE1CI_02845</name>
</gene>
<dbReference type="Proteomes" id="UP001576784">
    <property type="component" value="Unassembled WGS sequence"/>
</dbReference>
<dbReference type="PROSITE" id="PS50006">
    <property type="entry name" value="FHA_DOMAIN"/>
    <property type="match status" value="1"/>
</dbReference>
<organism evidence="2 3">
    <name type="scientific">Floridaenema flaviceps BLCC-F50</name>
    <dbReference type="NCBI Taxonomy" id="3153642"/>
    <lineage>
        <taxon>Bacteria</taxon>
        <taxon>Bacillati</taxon>
        <taxon>Cyanobacteriota</taxon>
        <taxon>Cyanophyceae</taxon>
        <taxon>Oscillatoriophycideae</taxon>
        <taxon>Aerosakkonematales</taxon>
        <taxon>Aerosakkonemataceae</taxon>
        <taxon>Floridanema</taxon>
        <taxon>Floridanema flaviceps</taxon>
    </lineage>
</organism>
<reference evidence="2 3" key="1">
    <citation type="submission" date="2024-09" db="EMBL/GenBank/DDBJ databases">
        <title>Floridaenema gen nov. (Aerosakkonemataceae, Aerosakkonematales ord. nov., Cyanobacteria) from benthic tropical and subtropical fresh waters, with the description of four new species.</title>
        <authorList>
            <person name="Moretto J.A."/>
            <person name="Berthold D.E."/>
            <person name="Lefler F.W."/>
            <person name="Huang I.-S."/>
            <person name="Laughinghouse H. IV."/>
        </authorList>
    </citation>
    <scope>NUCLEOTIDE SEQUENCE [LARGE SCALE GENOMIC DNA]</scope>
    <source>
        <strain evidence="2 3">BLCC-F50</strain>
    </source>
</reference>
<evidence type="ECO:0000259" key="1">
    <source>
        <dbReference type="PROSITE" id="PS50006"/>
    </source>
</evidence>
<dbReference type="Pfam" id="PF00498">
    <property type="entry name" value="FHA"/>
    <property type="match status" value="1"/>
</dbReference>
<evidence type="ECO:0000313" key="3">
    <source>
        <dbReference type="Proteomes" id="UP001576784"/>
    </source>
</evidence>
<protein>
    <submittedName>
        <fullName evidence="2">CHAT domain-containing protein</fullName>
    </submittedName>
</protein>
<evidence type="ECO:0000313" key="2">
    <source>
        <dbReference type="EMBL" id="MFB2891862.1"/>
    </source>
</evidence>
<dbReference type="Pfam" id="PF12770">
    <property type="entry name" value="CHAT"/>
    <property type="match status" value="1"/>
</dbReference>
<proteinExistence type="predicted"/>
<dbReference type="InterPro" id="IPR000253">
    <property type="entry name" value="FHA_dom"/>
</dbReference>
<dbReference type="EMBL" id="JBHFNR010000018">
    <property type="protein sequence ID" value="MFB2891862.1"/>
    <property type="molecule type" value="Genomic_DNA"/>
</dbReference>
<keyword evidence="3" id="KW-1185">Reference proteome</keyword>
<accession>A0ABV4XJI5</accession>
<sequence length="555" mass="61096">MLPTNSLCLNISIDRLHQVPGKADHFAVWVWNAPYPAGHVHHDCILPESLAETWMIWQDMFSPFSYSGSAKIPVHQRAIAPTVVVSPPSNSGKSGATYSGHLMQQLGIDLWKWLFDGPIQNCLERSQGIAIGIGPTQPLRLRLDVRDPDLILMPWEIMQPQVGKQAISLSQQLLFSRTTSYVDHLPPLRTEQTLNILLVLGEESTGQNSSHGSLKLEQEAKLLASVLEDSVLNHTKAVGTFVPCQVDTLIMPTAAELISTLENGMYNVLFYAGHGAAAPNGGLLYLRPGVTMNGTELAQVLTRCRVTLAVFNSCWGAQSARINHQAIGRSSLAEVLIHHGVPAVLAMRDAIVDQEAISFIEAFARALAERKPIDQAVAIARQQLLTLYKFNQPAWTLPVLYIHPEFDGQLLEDIPDITELPPDSPTSVGRPHLKAYLRPVGFTANICHINSSLLRIGRVRVAKKDKDLVLVKNDLVIEEKWVSQAHAEIICRCTSLNANGAGPNYFLRDFSRFGTLVSGPDGIRKVHYDQVSLQSGMELKFGSSKGQTWEFVIGS</sequence>
<dbReference type="InterPro" id="IPR024983">
    <property type="entry name" value="CHAT_dom"/>
</dbReference>
<dbReference type="RefSeq" id="WP_413261538.1">
    <property type="nucleotide sequence ID" value="NZ_JBHFNR010000018.1"/>
</dbReference>
<dbReference type="InterPro" id="IPR008984">
    <property type="entry name" value="SMAD_FHA_dom_sf"/>
</dbReference>
<dbReference type="SUPFAM" id="SSF49879">
    <property type="entry name" value="SMAD/FHA domain"/>
    <property type="match status" value="1"/>
</dbReference>
<feature type="domain" description="FHA" evidence="1">
    <location>
        <begin position="454"/>
        <end position="519"/>
    </location>
</feature>